<dbReference type="EC" id="2.7.7.42" evidence="7"/>
<comment type="caution">
    <text evidence="10">The sequence shown here is derived from an EMBL/GenBank/DDBJ whole genome shotgun (WGS) entry which is preliminary data.</text>
</comment>
<evidence type="ECO:0000256" key="6">
    <source>
        <dbReference type="ARBA" id="ARBA00023268"/>
    </source>
</evidence>
<dbReference type="InterPro" id="IPR005190">
    <property type="entry name" value="GlnE_rpt_dom"/>
</dbReference>
<feature type="domain" description="PII-uridylyltransferase/Glutamine-synthetase adenylyltransferase" evidence="9">
    <location>
        <begin position="786"/>
        <end position="881"/>
    </location>
</feature>
<feature type="region of interest" description="Adenylyl removase" evidence="7">
    <location>
        <begin position="1"/>
        <end position="419"/>
    </location>
</feature>
<sequence length="903" mass="101260">MPDPIRSLVDASASRYYQRWTQADPARPALVAEAAAAPMDRAFFERRLRADLDAGATLNAAMRRLRNLVICTLIERDLAGRADLAEVVATMTEFADFAVQGHLTALMDEQTALYGTPIGEESGRSQQMIVLGMGKLGGGELNVSSDIDLIFVYPEDGDTRADAGQKSLSNHEFFVRLGKKLIGALAEITEDGFTFRVDMALRPNGNSGPLVASFNMVEEYLVRQGREWERYAWTKARALTGEAEDIAALEGISRPFIFRRYLDYGSIDALRSMHGQIRAEVKRQEALHPDRSNNVKLGRGGIREIEFASQVFQLIRGGRDPELRDRSTRVTLRTLAAKNLLAPEVVEQLLAAYTFLRDLEHRLQYLEDAQTHTLPVNPDDLLLVAQMMGYERTEALLHELERHRRIVAAQFDAIFNDKQSGESDNETPGVSDTDGLEGLADALKLVGFPEADIEAGAKRLHLTWQSPRMQSLPEASRNRLNTVINACLPLLAALHYDQLPALGRLLDFLEAIARRAAYLALLTEYPHALARLIRMIGASGWAATYLTQHPILLDELLDDRNLKTASDWSAFAENCQRQLDTAPGDTERQMDILRELHHAELFRLLAQDLEGDLSVEKLADELSALADILVDATIKAVWQTITQRHREVPQFAVIAYGKLGGKELGYVSDLDVVFLYDDDDQEAPALYAKLAQRFITWMTSHTPAGTLFDIDIALRPDGASGLLVSPLSAFEKYQLNAAWIWEHQALTRARFCAGDAGIGERFEALRERVLRQPRDHAKLEEEVLSMRRRMRDAHPNRTTLFDLKHDEGGMIDIEFMVQYLVLRHAPDHPQLTGDIGNIALLKLAAKLGLIDALLADEAANAYRIFRKLQHQIRLQGSERAHIDAVRVEHERACVIRLWQQVFG</sequence>
<dbReference type="SUPFAM" id="SSF81593">
    <property type="entry name" value="Nucleotidyltransferase substrate binding subunit/domain"/>
    <property type="match status" value="2"/>
</dbReference>
<dbReference type="GO" id="GO:0000820">
    <property type="term" value="P:regulation of glutamine family amino acid metabolic process"/>
    <property type="evidence" value="ECO:0007669"/>
    <property type="project" value="UniProtKB-UniRule"/>
</dbReference>
<dbReference type="Pfam" id="PF03710">
    <property type="entry name" value="GlnE"/>
    <property type="match status" value="2"/>
</dbReference>
<reference evidence="11" key="1">
    <citation type="journal article" date="2020" name="MBio">
        <title>Horizontal gene transfer to a defensive symbiont with a reduced genome amongst a multipartite beetle microbiome.</title>
        <authorList>
            <person name="Waterworth S.C."/>
            <person name="Florez L.V."/>
            <person name="Rees E.R."/>
            <person name="Hertweck C."/>
            <person name="Kaltenpoth M."/>
            <person name="Kwan J.C."/>
        </authorList>
    </citation>
    <scope>NUCLEOTIDE SEQUENCE [LARGE SCALE GENOMIC DNA]</scope>
</reference>
<dbReference type="Proteomes" id="UP000462435">
    <property type="component" value="Unassembled WGS sequence"/>
</dbReference>
<dbReference type="InterPro" id="IPR023057">
    <property type="entry name" value="GlnE"/>
</dbReference>
<evidence type="ECO:0000259" key="8">
    <source>
        <dbReference type="Pfam" id="PF03710"/>
    </source>
</evidence>
<evidence type="ECO:0000256" key="3">
    <source>
        <dbReference type="ARBA" id="ARBA00022741"/>
    </source>
</evidence>
<dbReference type="Gene3D" id="1.20.120.330">
    <property type="entry name" value="Nucleotidyltransferases domain 2"/>
    <property type="match status" value="2"/>
</dbReference>
<dbReference type="AlphaFoldDB" id="A0A7V8JVF0"/>
<gene>
    <name evidence="7 10" type="primary">glnE</name>
    <name evidence="10" type="ORF">GAK35_00974</name>
</gene>
<dbReference type="NCBIfam" id="NF008292">
    <property type="entry name" value="PRK11072.1"/>
    <property type="match status" value="1"/>
</dbReference>
<dbReference type="PANTHER" id="PTHR30621:SF0">
    <property type="entry name" value="BIFUNCTIONAL GLUTAMINE SYNTHETASE ADENYLYLTRANSFERASE_ADENYLYL-REMOVING ENZYME"/>
    <property type="match status" value="1"/>
</dbReference>
<organism evidence="10 11">
    <name type="scientific">Herbaspirillum frisingense</name>
    <dbReference type="NCBI Taxonomy" id="92645"/>
    <lineage>
        <taxon>Bacteria</taxon>
        <taxon>Pseudomonadati</taxon>
        <taxon>Pseudomonadota</taxon>
        <taxon>Betaproteobacteria</taxon>
        <taxon>Burkholderiales</taxon>
        <taxon>Oxalobacteraceae</taxon>
        <taxon>Herbaspirillum</taxon>
    </lineage>
</organism>
<keyword evidence="5 7" id="KW-0460">Magnesium</keyword>
<feature type="domain" description="PII-uridylyltransferase/Glutamine-synthetase adenylyltransferase" evidence="9">
    <location>
        <begin position="272"/>
        <end position="415"/>
    </location>
</feature>
<dbReference type="GO" id="GO:0005829">
    <property type="term" value="C:cytosol"/>
    <property type="evidence" value="ECO:0007669"/>
    <property type="project" value="TreeGrafter"/>
</dbReference>
<comment type="catalytic activity">
    <reaction evidence="7">
        <text>[glutamine synthetase]-O(4)-(5'-adenylyl)-L-tyrosine + phosphate = [glutamine synthetase]-L-tyrosine + ADP</text>
        <dbReference type="Rhea" id="RHEA:43716"/>
        <dbReference type="Rhea" id="RHEA-COMP:10660"/>
        <dbReference type="Rhea" id="RHEA-COMP:10661"/>
        <dbReference type="ChEBI" id="CHEBI:43474"/>
        <dbReference type="ChEBI" id="CHEBI:46858"/>
        <dbReference type="ChEBI" id="CHEBI:83624"/>
        <dbReference type="ChEBI" id="CHEBI:456216"/>
        <dbReference type="EC" id="2.7.7.89"/>
    </reaction>
</comment>
<evidence type="ECO:0000256" key="2">
    <source>
        <dbReference type="ARBA" id="ARBA00022695"/>
    </source>
</evidence>
<dbReference type="GO" id="GO:0000287">
    <property type="term" value="F:magnesium ion binding"/>
    <property type="evidence" value="ECO:0007669"/>
    <property type="project" value="UniProtKB-UniRule"/>
</dbReference>
<feature type="domain" description="Glutamate-ammonia ligase adenylyltransferase repeated" evidence="8">
    <location>
        <begin position="530"/>
        <end position="764"/>
    </location>
</feature>
<evidence type="ECO:0000313" key="11">
    <source>
        <dbReference type="Proteomes" id="UP000462435"/>
    </source>
</evidence>
<keyword evidence="4 7" id="KW-0067">ATP-binding</keyword>
<evidence type="ECO:0000256" key="5">
    <source>
        <dbReference type="ARBA" id="ARBA00022842"/>
    </source>
</evidence>
<dbReference type="FunFam" id="1.20.120.330:FF:000005">
    <property type="entry name" value="Bifunctional glutamine synthetase adenylyltransferase/adenylyl-removing enzyme"/>
    <property type="match status" value="1"/>
</dbReference>
<dbReference type="InterPro" id="IPR043519">
    <property type="entry name" value="NT_sf"/>
</dbReference>
<protein>
    <recommendedName>
        <fullName evidence="7">Bifunctional glutamine synthetase adenylyltransferase/adenylyl-removing enzyme</fullName>
    </recommendedName>
    <alternativeName>
        <fullName evidence="7">ATP:glutamine synthetase adenylyltransferase</fullName>
    </alternativeName>
    <alternativeName>
        <fullName evidence="7">ATase</fullName>
    </alternativeName>
    <domain>
        <recommendedName>
            <fullName evidence="7">Glutamine synthetase adenylyl-L-tyrosine phosphorylase</fullName>
            <ecNumber evidence="7">2.7.7.89</ecNumber>
        </recommendedName>
        <alternativeName>
            <fullName evidence="7">Adenylyl removase</fullName>
            <shortName evidence="7">AR</shortName>
            <shortName evidence="7">AT-N</shortName>
        </alternativeName>
    </domain>
    <domain>
        <recommendedName>
            <fullName evidence="7">Glutamine synthetase adenylyl transferase</fullName>
            <ecNumber evidence="7">2.7.7.42</ecNumber>
        </recommendedName>
        <alternativeName>
            <fullName evidence="7">Adenylyl transferase</fullName>
            <shortName evidence="7">AT</shortName>
            <shortName evidence="7">AT-C</shortName>
        </alternativeName>
    </domain>
</protein>
<dbReference type="Pfam" id="PF08335">
    <property type="entry name" value="GlnD_UR_UTase"/>
    <property type="match status" value="2"/>
</dbReference>
<dbReference type="CDD" id="cd05401">
    <property type="entry name" value="NT_GlnE_GlnD_like"/>
    <property type="match status" value="2"/>
</dbReference>
<comment type="catalytic activity">
    <reaction evidence="7">
        <text>[glutamine synthetase]-L-tyrosine + ATP = [glutamine synthetase]-O(4)-(5'-adenylyl)-L-tyrosine + diphosphate</text>
        <dbReference type="Rhea" id="RHEA:18589"/>
        <dbReference type="Rhea" id="RHEA-COMP:10660"/>
        <dbReference type="Rhea" id="RHEA-COMP:10661"/>
        <dbReference type="ChEBI" id="CHEBI:30616"/>
        <dbReference type="ChEBI" id="CHEBI:33019"/>
        <dbReference type="ChEBI" id="CHEBI:46858"/>
        <dbReference type="ChEBI" id="CHEBI:83624"/>
        <dbReference type="EC" id="2.7.7.42"/>
    </reaction>
</comment>
<dbReference type="GO" id="GO:0008882">
    <property type="term" value="F:[glutamate-ammonia-ligase] adenylyltransferase activity"/>
    <property type="evidence" value="ECO:0007669"/>
    <property type="project" value="UniProtKB-UniRule"/>
</dbReference>
<feature type="domain" description="Glutamate-ammonia ligase adenylyltransferase repeated" evidence="8">
    <location>
        <begin position="48"/>
        <end position="245"/>
    </location>
</feature>
<evidence type="ECO:0000313" key="10">
    <source>
        <dbReference type="EMBL" id="KAF1046584.1"/>
    </source>
</evidence>
<evidence type="ECO:0000256" key="4">
    <source>
        <dbReference type="ARBA" id="ARBA00022840"/>
    </source>
</evidence>
<dbReference type="InterPro" id="IPR013546">
    <property type="entry name" value="PII_UdlTrfase/GS_AdlTrfase"/>
</dbReference>
<dbReference type="HAMAP" id="MF_00802">
    <property type="entry name" value="GlnE"/>
    <property type="match status" value="1"/>
</dbReference>
<keyword evidence="3 7" id="KW-0547">Nucleotide-binding</keyword>
<keyword evidence="1 7" id="KW-0808">Transferase</keyword>
<comment type="similarity">
    <text evidence="7">Belongs to the GlnE family.</text>
</comment>
<dbReference type="SUPFAM" id="SSF81301">
    <property type="entry name" value="Nucleotidyltransferase"/>
    <property type="match status" value="2"/>
</dbReference>
<proteinExistence type="inferred from homology"/>
<dbReference type="Gene3D" id="3.30.460.10">
    <property type="entry name" value="Beta Polymerase, domain 2"/>
    <property type="match status" value="2"/>
</dbReference>
<dbReference type="EMBL" id="WNDX01000019">
    <property type="protein sequence ID" value="KAF1046584.1"/>
    <property type="molecule type" value="Genomic_DNA"/>
</dbReference>
<comment type="cofactor">
    <cofactor evidence="7">
        <name>Mg(2+)</name>
        <dbReference type="ChEBI" id="CHEBI:18420"/>
    </cofactor>
</comment>
<accession>A0A7V8JVF0</accession>
<evidence type="ECO:0000259" key="9">
    <source>
        <dbReference type="Pfam" id="PF08335"/>
    </source>
</evidence>
<feature type="region of interest" description="Adenylyl transferase" evidence="7">
    <location>
        <begin position="429"/>
        <end position="903"/>
    </location>
</feature>
<dbReference type="EC" id="2.7.7.89" evidence="7"/>
<dbReference type="GO" id="GO:0005524">
    <property type="term" value="F:ATP binding"/>
    <property type="evidence" value="ECO:0007669"/>
    <property type="project" value="UniProtKB-UniRule"/>
</dbReference>
<name>A0A7V8JVF0_9BURK</name>
<dbReference type="Gene3D" id="1.20.120.1510">
    <property type="match status" value="1"/>
</dbReference>
<comment type="function">
    <text evidence="7">Involved in the regulation of glutamine synthetase GlnA, a key enzyme in the process to assimilate ammonia. When cellular nitrogen levels are high, the C-terminal adenylyl transferase (AT) inactivates GlnA by covalent transfer of an adenylyl group from ATP to specific tyrosine residue of GlnA, thus reducing its activity. Conversely, when nitrogen levels are low, the N-terminal adenylyl removase (AR) activates GlnA by removing the adenylyl group by phosphorolysis, increasing its activity. The regulatory region of GlnE binds the signal transduction protein PII (GlnB) which indicates the nitrogen status of the cell.</text>
</comment>
<dbReference type="GO" id="GO:0047388">
    <property type="term" value="F:[glutamine synthetase]-adenylyl-L-tyrosine phosphorylase activity"/>
    <property type="evidence" value="ECO:0007669"/>
    <property type="project" value="UniProtKB-EC"/>
</dbReference>
<keyword evidence="6 7" id="KW-0511">Multifunctional enzyme</keyword>
<evidence type="ECO:0000256" key="7">
    <source>
        <dbReference type="HAMAP-Rule" id="MF_00802"/>
    </source>
</evidence>
<evidence type="ECO:0000256" key="1">
    <source>
        <dbReference type="ARBA" id="ARBA00022679"/>
    </source>
</evidence>
<keyword evidence="2 7" id="KW-0548">Nucleotidyltransferase</keyword>
<dbReference type="PANTHER" id="PTHR30621">
    <property type="entry name" value="GLUTAMINE SYNTHETASE ADENYLYLTRANSFERASE"/>
    <property type="match status" value="1"/>
</dbReference>